<keyword evidence="3" id="KW-0677">Repeat</keyword>
<evidence type="ECO:0000256" key="4">
    <source>
        <dbReference type="ARBA" id="ARBA00022771"/>
    </source>
</evidence>
<keyword evidence="8" id="KW-0539">Nucleus</keyword>
<feature type="region of interest" description="Disordered" evidence="10">
    <location>
        <begin position="719"/>
        <end position="739"/>
    </location>
</feature>
<feature type="domain" description="C2H2-type" evidence="11">
    <location>
        <begin position="265"/>
        <end position="292"/>
    </location>
</feature>
<dbReference type="InterPro" id="IPR046341">
    <property type="entry name" value="SET_dom_sf"/>
</dbReference>
<evidence type="ECO:0000259" key="12">
    <source>
        <dbReference type="PROSITE" id="PS50280"/>
    </source>
</evidence>
<feature type="domain" description="C2H2-type" evidence="11">
    <location>
        <begin position="351"/>
        <end position="378"/>
    </location>
</feature>
<keyword evidence="5" id="KW-0862">Zinc</keyword>
<feature type="domain" description="C2H2-type" evidence="11">
    <location>
        <begin position="600"/>
        <end position="627"/>
    </location>
</feature>
<dbReference type="PROSITE" id="PS00028">
    <property type="entry name" value="ZINC_FINGER_C2H2_1"/>
    <property type="match status" value="6"/>
</dbReference>
<feature type="domain" description="C2H2-type" evidence="11">
    <location>
        <begin position="211"/>
        <end position="239"/>
    </location>
</feature>
<feature type="compositionally biased region" description="Basic and acidic residues" evidence="10">
    <location>
        <begin position="730"/>
        <end position="739"/>
    </location>
</feature>
<gene>
    <name evidence="14" type="primary">Mecom</name>
</gene>
<dbReference type="RefSeq" id="XP_040610488.1">
    <property type="nucleotide sequence ID" value="XM_040754554.1"/>
</dbReference>
<name>A0ABM2Y6K4_MESAU</name>
<feature type="region of interest" description="Disordered" evidence="10">
    <location>
        <begin position="764"/>
        <end position="793"/>
    </location>
</feature>
<feature type="compositionally biased region" description="Polar residues" evidence="10">
    <location>
        <begin position="719"/>
        <end position="729"/>
    </location>
</feature>
<evidence type="ECO:0000259" key="11">
    <source>
        <dbReference type="PROSITE" id="PS50157"/>
    </source>
</evidence>
<dbReference type="Gene3D" id="2.170.270.10">
    <property type="entry name" value="SET domain"/>
    <property type="match status" value="1"/>
</dbReference>
<protein>
    <submittedName>
        <fullName evidence="14">Histone-lysine N-methyltransferase MECOM isoform X7</fullName>
    </submittedName>
</protein>
<feature type="domain" description="C2H2-type" evidence="11">
    <location>
        <begin position="657"/>
        <end position="684"/>
    </location>
</feature>
<evidence type="ECO:0000256" key="8">
    <source>
        <dbReference type="ARBA" id="ARBA00023242"/>
    </source>
</evidence>
<keyword evidence="4 9" id="KW-0863">Zinc-finger</keyword>
<organism evidence="13 14">
    <name type="scientific">Mesocricetus auratus</name>
    <name type="common">Golden hamster</name>
    <dbReference type="NCBI Taxonomy" id="10036"/>
    <lineage>
        <taxon>Eukaryota</taxon>
        <taxon>Metazoa</taxon>
        <taxon>Chordata</taxon>
        <taxon>Craniata</taxon>
        <taxon>Vertebrata</taxon>
        <taxon>Euteleostomi</taxon>
        <taxon>Mammalia</taxon>
        <taxon>Eutheria</taxon>
        <taxon>Euarchontoglires</taxon>
        <taxon>Glires</taxon>
        <taxon>Rodentia</taxon>
        <taxon>Myomorpha</taxon>
        <taxon>Muroidea</taxon>
        <taxon>Cricetidae</taxon>
        <taxon>Cricetinae</taxon>
        <taxon>Mesocricetus</taxon>
    </lineage>
</organism>
<evidence type="ECO:0000256" key="1">
    <source>
        <dbReference type="ARBA" id="ARBA00004123"/>
    </source>
</evidence>
<proteinExistence type="predicted"/>
<dbReference type="PROSITE" id="PS50157">
    <property type="entry name" value="ZINC_FINGER_C2H2_2"/>
    <property type="match status" value="8"/>
</dbReference>
<feature type="region of interest" description="Disordered" evidence="10">
    <location>
        <begin position="394"/>
        <end position="498"/>
    </location>
</feature>
<dbReference type="PANTHER" id="PTHR16515">
    <property type="entry name" value="PR DOMAIN ZINC FINGER PROTEIN"/>
    <property type="match status" value="1"/>
</dbReference>
<evidence type="ECO:0000256" key="2">
    <source>
        <dbReference type="ARBA" id="ARBA00022723"/>
    </source>
</evidence>
<dbReference type="InterPro" id="IPR036236">
    <property type="entry name" value="Znf_C2H2_sf"/>
</dbReference>
<dbReference type="InterPro" id="IPR013087">
    <property type="entry name" value="Znf_C2H2_type"/>
</dbReference>
<feature type="compositionally biased region" description="Basic and acidic residues" evidence="10">
    <location>
        <begin position="468"/>
        <end position="482"/>
    </location>
</feature>
<dbReference type="PANTHER" id="PTHR16515:SF49">
    <property type="entry name" value="GASTRULA ZINC FINGER PROTEIN XLCGF49.1-LIKE-RELATED"/>
    <property type="match status" value="1"/>
</dbReference>
<comment type="subcellular location">
    <subcellularLocation>
        <location evidence="1">Nucleus</location>
    </subcellularLocation>
</comment>
<dbReference type="Pfam" id="PF13912">
    <property type="entry name" value="zf-C2H2_6"/>
    <property type="match status" value="1"/>
</dbReference>
<sequence length="919" mass="104200">MRSKGRARKLATSNECAYGCYPEIPLEEMPDADADGIANAPSIHIQEPCSPATSSESLTPKDGSPYKVPIYIPDDIPIPDEFELRESNMPGAGLGIWTKRKIEIGEKFGPYMGEQRSDLKDSSYGWEILDEFCNVKFCIDASQPDVGSWLKYIRFAGCYDQHNLVACQINDQIFYRVVADIAPGEELLLFMKSEDDPHEPMAPDIHEERQHRCEDCDQLFESKAELADHQKFPCSTPHSAFSMVEEDLQQNLESESDLREIHGNQDCKECDRVFPDIQSLEKHMLSHSEEREYKCDQCPKAFNWKSNLIRHQMSHDSGKHYECENCAKQVFTDPSNLQRHIRSQHVGARAHACPECGKTFATSSGLKQHKHIHSSVKPFISFSQSMYPFPDRDLRSLPLKMEPQSPSEVKKLQKGSSESPFDLTTKRKDEKPLTSVPSKPPGTPATSQDQPLDLSMGSRSRAGGTKLTEPRKNHVFGEKKGSNVEARSTSDGSLQHARPTPFFMDPIYRVEKRKLTDPLEALKEKYLRPSPGFLFHPQFPLPDQRTWMSAIENMAEKLESFSALKPEASELLQSVPSMFSFRAPPNALPESLLRKGKERYTCRYCGKIFPRSANLTRHLRTHTGEQPYRCKYCDRSFSISSNLQRHVRNIHNKEKPFKCHLCDRCFGQQTNLDRHLKKHENGNMSGTATSSPHSELESTGAILDDKEDAYFTEIRNFIGNSNHGSQSPRNMDERMNGSHFKDDKTLVTSQSSDLLDDEEVEDEVLLDEEDEDNDIHGKSRKELGTTNLDEEIPEDDYEEGGALEMSCKTSPVRYKEEDYKSGLSALDHIRHFTDSLKMRGMEENQYTDAELSSFSSSSLVPEELKQPLHRKSKSQAYAMMLSLSDKDPLHPTSHSSSNVWHSMARAAAESSAIQSISHV</sequence>
<keyword evidence="7" id="KW-0804">Transcription</keyword>
<dbReference type="PROSITE" id="PS50280">
    <property type="entry name" value="SET"/>
    <property type="match status" value="1"/>
</dbReference>
<evidence type="ECO:0000256" key="5">
    <source>
        <dbReference type="ARBA" id="ARBA00022833"/>
    </source>
</evidence>
<evidence type="ECO:0000256" key="3">
    <source>
        <dbReference type="ARBA" id="ARBA00022737"/>
    </source>
</evidence>
<dbReference type="GeneID" id="101844454"/>
<dbReference type="InterPro" id="IPR001214">
    <property type="entry name" value="SET_dom"/>
</dbReference>
<dbReference type="SUPFAM" id="SSF82199">
    <property type="entry name" value="SET domain"/>
    <property type="match status" value="1"/>
</dbReference>
<evidence type="ECO:0000256" key="9">
    <source>
        <dbReference type="PROSITE-ProRule" id="PRU00042"/>
    </source>
</evidence>
<dbReference type="SMART" id="SM00317">
    <property type="entry name" value="SET"/>
    <property type="match status" value="1"/>
</dbReference>
<evidence type="ECO:0000256" key="10">
    <source>
        <dbReference type="SAM" id="MobiDB-lite"/>
    </source>
</evidence>
<dbReference type="InterPro" id="IPR050331">
    <property type="entry name" value="Zinc_finger"/>
</dbReference>
<accession>A0ABM2Y6K4</accession>
<dbReference type="SUPFAM" id="SSF57667">
    <property type="entry name" value="beta-beta-alpha zinc fingers"/>
    <property type="match status" value="4"/>
</dbReference>
<feature type="domain" description="C2H2-type" evidence="11">
    <location>
        <begin position="293"/>
        <end position="320"/>
    </location>
</feature>
<dbReference type="SMART" id="SM00355">
    <property type="entry name" value="ZnF_C2H2"/>
    <property type="match status" value="8"/>
</dbReference>
<keyword evidence="6" id="KW-0805">Transcription regulation</keyword>
<dbReference type="Gene3D" id="3.30.160.60">
    <property type="entry name" value="Classic Zinc Finger"/>
    <property type="match status" value="7"/>
</dbReference>
<evidence type="ECO:0000256" key="6">
    <source>
        <dbReference type="ARBA" id="ARBA00023015"/>
    </source>
</evidence>
<feature type="compositionally biased region" description="Acidic residues" evidence="10">
    <location>
        <begin position="764"/>
        <end position="773"/>
    </location>
</feature>
<evidence type="ECO:0000256" key="7">
    <source>
        <dbReference type="ARBA" id="ARBA00023163"/>
    </source>
</evidence>
<feature type="domain" description="SET" evidence="12">
    <location>
        <begin position="80"/>
        <end position="192"/>
    </location>
</feature>
<keyword evidence="13" id="KW-1185">Reference proteome</keyword>
<feature type="compositionally biased region" description="Basic and acidic residues" evidence="10">
    <location>
        <begin position="774"/>
        <end position="783"/>
    </location>
</feature>
<feature type="domain" description="C2H2-type" evidence="11">
    <location>
        <begin position="628"/>
        <end position="656"/>
    </location>
</feature>
<dbReference type="Pfam" id="PF21549">
    <property type="entry name" value="PRDM2_PR"/>
    <property type="match status" value="1"/>
</dbReference>
<dbReference type="Pfam" id="PF00096">
    <property type="entry name" value="zf-C2H2"/>
    <property type="match status" value="6"/>
</dbReference>
<dbReference type="Proteomes" id="UP000886700">
    <property type="component" value="Unplaced"/>
</dbReference>
<feature type="domain" description="C2H2-type" evidence="11">
    <location>
        <begin position="321"/>
        <end position="350"/>
    </location>
</feature>
<evidence type="ECO:0000313" key="13">
    <source>
        <dbReference type="Proteomes" id="UP000886700"/>
    </source>
</evidence>
<keyword evidence="2" id="KW-0479">Metal-binding</keyword>
<evidence type="ECO:0000313" key="14">
    <source>
        <dbReference type="RefSeq" id="XP_040610488.1"/>
    </source>
</evidence>
<reference evidence="14" key="1">
    <citation type="submission" date="2025-08" db="UniProtKB">
        <authorList>
            <consortium name="RefSeq"/>
        </authorList>
    </citation>
    <scope>IDENTIFICATION</scope>
    <source>
        <tissue evidence="14">Liver</tissue>
    </source>
</reference>